<dbReference type="GO" id="GO:0000160">
    <property type="term" value="P:phosphorelay signal transduction system"/>
    <property type="evidence" value="ECO:0007669"/>
    <property type="project" value="InterPro"/>
</dbReference>
<dbReference type="GO" id="GO:0003677">
    <property type="term" value="F:DNA binding"/>
    <property type="evidence" value="ECO:0007669"/>
    <property type="project" value="UniProtKB-UniRule"/>
</dbReference>
<organism evidence="6">
    <name type="scientific">Erwinia billingiae (strain Eb661)</name>
    <dbReference type="NCBI Taxonomy" id="634500"/>
    <lineage>
        <taxon>Bacteria</taxon>
        <taxon>Pseudomonadati</taxon>
        <taxon>Pseudomonadota</taxon>
        <taxon>Gammaproteobacteria</taxon>
        <taxon>Enterobacterales</taxon>
        <taxon>Erwiniaceae</taxon>
        <taxon>Erwinia</taxon>
    </lineage>
</organism>
<dbReference type="STRING" id="634500.EbC_17800"/>
<evidence type="ECO:0000256" key="1">
    <source>
        <dbReference type="ARBA" id="ARBA00023125"/>
    </source>
</evidence>
<dbReference type="InterPro" id="IPR001867">
    <property type="entry name" value="OmpR/PhoB-type_DNA-bd"/>
</dbReference>
<dbReference type="SUPFAM" id="SSF46894">
    <property type="entry name" value="C-terminal effector domain of the bipartite response regulators"/>
    <property type="match status" value="1"/>
</dbReference>
<keyword evidence="1 2" id="KW-0238">DNA-binding</keyword>
<evidence type="ECO:0000259" key="4">
    <source>
        <dbReference type="PROSITE" id="PS51755"/>
    </source>
</evidence>
<proteinExistence type="predicted"/>
<dbReference type="Pfam" id="PF00486">
    <property type="entry name" value="Trans_reg_C"/>
    <property type="match status" value="1"/>
</dbReference>
<dbReference type="KEGG" id="ebi:EbC_17800"/>
<reference evidence="5 6" key="1">
    <citation type="journal article" date="2010" name="BMC Genomics">
        <title>Genome comparison of the epiphytic bacteria Erwinia billingiae and E. tasmaniensis with the pear pathogen E. pyrifoliae.</title>
        <authorList>
            <person name="Kube M."/>
            <person name="Migdoll A.M."/>
            <person name="Gehring I."/>
            <person name="Heitmann K."/>
            <person name="Mayer Y."/>
            <person name="Kuhl H."/>
            <person name="Knaust F."/>
            <person name="Geider K."/>
            <person name="Reinhardt R."/>
        </authorList>
    </citation>
    <scope>NUCLEOTIDE SEQUENCE [LARGE SCALE GENOMIC DNA]</scope>
    <source>
        <strain evidence="5 6">Eb661</strain>
    </source>
</reference>
<dbReference type="HOGENOM" id="CLU_075545_1_0_6"/>
<sequence length="257" mass="29051">MQYTINNTIKYNTYEGSLTLVSTNDTLTLPLPARRLIELILESEGEILTRDFLFVEVWDKYGLRSSNSNLNQYMSILRRSLVRLGCDNFIVTLPTVGIRLSENVLITKEDVPGIPHIINSEDVSELGKSFSFSRKKILSVLLLMLVIISGGLIYKYLYTDSLDPTAQVVKMEGGCELTMLKTFNDSEVANVKKQVGIIMKKNQLSCQTGKRVYFDNYASSSLQTYGRTMLSYCSIGNNGYNISCENVYYLDWSGDEK</sequence>
<dbReference type="SMART" id="SM00862">
    <property type="entry name" value="Trans_reg_C"/>
    <property type="match status" value="1"/>
</dbReference>
<keyword evidence="6" id="KW-1185">Reference proteome</keyword>
<keyword evidence="3" id="KW-1133">Transmembrane helix</keyword>
<dbReference type="PROSITE" id="PS51755">
    <property type="entry name" value="OMPR_PHOB"/>
    <property type="match status" value="1"/>
</dbReference>
<feature type="transmembrane region" description="Helical" evidence="3">
    <location>
        <begin position="137"/>
        <end position="157"/>
    </location>
</feature>
<evidence type="ECO:0000313" key="5">
    <source>
        <dbReference type="EMBL" id="CAX59311.1"/>
    </source>
</evidence>
<dbReference type="RefSeq" id="WP_013201804.1">
    <property type="nucleotide sequence ID" value="NC_014306.1"/>
</dbReference>
<evidence type="ECO:0000256" key="3">
    <source>
        <dbReference type="SAM" id="Phobius"/>
    </source>
</evidence>
<dbReference type="GO" id="GO:0006355">
    <property type="term" value="P:regulation of DNA-templated transcription"/>
    <property type="evidence" value="ECO:0007669"/>
    <property type="project" value="InterPro"/>
</dbReference>
<gene>
    <name evidence="5" type="ordered locus">EbC_17800</name>
</gene>
<dbReference type="GeneID" id="90511806"/>
<feature type="domain" description="OmpR/PhoB-type" evidence="4">
    <location>
        <begin position="1"/>
        <end position="102"/>
    </location>
</feature>
<dbReference type="InterPro" id="IPR016032">
    <property type="entry name" value="Sig_transdc_resp-reg_C-effctor"/>
</dbReference>
<dbReference type="Gene3D" id="1.10.10.10">
    <property type="entry name" value="Winged helix-like DNA-binding domain superfamily/Winged helix DNA-binding domain"/>
    <property type="match status" value="1"/>
</dbReference>
<dbReference type="EMBL" id="FP236843">
    <property type="protein sequence ID" value="CAX59311.1"/>
    <property type="molecule type" value="Genomic_DNA"/>
</dbReference>
<accession>D8MR54</accession>
<keyword evidence="3" id="KW-0472">Membrane</keyword>
<evidence type="ECO:0000313" key="6">
    <source>
        <dbReference type="Proteomes" id="UP000008793"/>
    </source>
</evidence>
<dbReference type="eggNOG" id="COG3710">
    <property type="taxonomic scope" value="Bacteria"/>
</dbReference>
<feature type="DNA-binding region" description="OmpR/PhoB-type" evidence="2">
    <location>
        <begin position="1"/>
        <end position="102"/>
    </location>
</feature>
<evidence type="ECO:0000256" key="2">
    <source>
        <dbReference type="PROSITE-ProRule" id="PRU01091"/>
    </source>
</evidence>
<protein>
    <submittedName>
        <fullName evidence="5">Putative response regulator</fullName>
    </submittedName>
</protein>
<name>D8MR54_ERWBE</name>
<dbReference type="InterPro" id="IPR036388">
    <property type="entry name" value="WH-like_DNA-bd_sf"/>
</dbReference>
<keyword evidence="3" id="KW-0812">Transmembrane</keyword>
<dbReference type="Proteomes" id="UP000008793">
    <property type="component" value="Chromosome"/>
</dbReference>
<dbReference type="AlphaFoldDB" id="D8MR54"/>